<dbReference type="EMBL" id="FOSG01000027">
    <property type="protein sequence ID" value="SFL78032.1"/>
    <property type="molecule type" value="Genomic_DNA"/>
</dbReference>
<evidence type="ECO:0000256" key="1">
    <source>
        <dbReference type="SAM" id="MobiDB-lite"/>
    </source>
</evidence>
<sequence>MYGRRKFLHRPGTGPSVAGTGSSAILPAVEQLRGPVIPPVTAAGTDPAYIPGLAPPSPDRAGEEAADEEVEQKQERTPAGESASEEPAEDAADAAAGEQDEDGDGDGEPAFEASDRRGSIAAGRFGVVFRLDGEEARFPWDEIGAVETDLPRFGRRFSVSVCTTARRWYEADVDAPSRKVLKEWDEEFDAVLDEWFGED</sequence>
<evidence type="ECO:0000313" key="2">
    <source>
        <dbReference type="EMBL" id="SFL78032.1"/>
    </source>
</evidence>
<proteinExistence type="predicted"/>
<name>A0A1I4KGT9_9ACTN</name>
<keyword evidence="3" id="KW-1185">Reference proteome</keyword>
<feature type="region of interest" description="Disordered" evidence="1">
    <location>
        <begin position="37"/>
        <end position="117"/>
    </location>
</feature>
<dbReference type="Proteomes" id="UP000198928">
    <property type="component" value="Unassembled WGS sequence"/>
</dbReference>
<feature type="region of interest" description="Disordered" evidence="1">
    <location>
        <begin position="1"/>
        <end position="21"/>
    </location>
</feature>
<organism evidence="2 3">
    <name type="scientific">Streptomyces pini</name>
    <dbReference type="NCBI Taxonomy" id="1520580"/>
    <lineage>
        <taxon>Bacteria</taxon>
        <taxon>Bacillati</taxon>
        <taxon>Actinomycetota</taxon>
        <taxon>Actinomycetes</taxon>
        <taxon>Kitasatosporales</taxon>
        <taxon>Streptomycetaceae</taxon>
        <taxon>Streptomyces</taxon>
    </lineage>
</organism>
<gene>
    <name evidence="2" type="ORF">SAMN05192584_1274</name>
</gene>
<evidence type="ECO:0000313" key="3">
    <source>
        <dbReference type="Proteomes" id="UP000198928"/>
    </source>
</evidence>
<dbReference type="AlphaFoldDB" id="A0A1I4KGT9"/>
<feature type="compositionally biased region" description="Acidic residues" evidence="1">
    <location>
        <begin position="83"/>
        <end position="109"/>
    </location>
</feature>
<reference evidence="3" key="1">
    <citation type="submission" date="2016-10" db="EMBL/GenBank/DDBJ databases">
        <authorList>
            <person name="Varghese N."/>
            <person name="Submissions S."/>
        </authorList>
    </citation>
    <scope>NUCLEOTIDE SEQUENCE [LARGE SCALE GENOMIC DNA]</scope>
    <source>
        <strain evidence="3">PL19</strain>
    </source>
</reference>
<protein>
    <submittedName>
        <fullName evidence="2">Uncharacterized protein</fullName>
    </submittedName>
</protein>
<accession>A0A1I4KGT9</accession>